<keyword evidence="3" id="KW-1185">Reference proteome</keyword>
<keyword evidence="1" id="KW-1133">Transmembrane helix</keyword>
<evidence type="ECO:0000256" key="1">
    <source>
        <dbReference type="SAM" id="Phobius"/>
    </source>
</evidence>
<name>A0A7W0HTE1_9ACTN</name>
<proteinExistence type="predicted"/>
<keyword evidence="1" id="KW-0472">Membrane</keyword>
<dbReference type="Proteomes" id="UP000530928">
    <property type="component" value="Unassembled WGS sequence"/>
</dbReference>
<organism evidence="2 3">
    <name type="scientific">Nonomuraea soli</name>
    <dbReference type="NCBI Taxonomy" id="1032476"/>
    <lineage>
        <taxon>Bacteria</taxon>
        <taxon>Bacillati</taxon>
        <taxon>Actinomycetota</taxon>
        <taxon>Actinomycetes</taxon>
        <taxon>Streptosporangiales</taxon>
        <taxon>Streptosporangiaceae</taxon>
        <taxon>Nonomuraea</taxon>
    </lineage>
</organism>
<evidence type="ECO:0000313" key="2">
    <source>
        <dbReference type="EMBL" id="MBA2894847.1"/>
    </source>
</evidence>
<dbReference type="RefSeq" id="WP_181613563.1">
    <property type="nucleotide sequence ID" value="NZ_BAABAM010000004.1"/>
</dbReference>
<feature type="transmembrane region" description="Helical" evidence="1">
    <location>
        <begin position="12"/>
        <end position="45"/>
    </location>
</feature>
<dbReference type="AlphaFoldDB" id="A0A7W0HTE1"/>
<sequence length="275" mass="29557">MARTTAGGCAQLIALLVVLVVIGNVAVALGFPVFALLSVAAGAALFASRAAKVHREHHERLARARALVMEALDVVFDPALPERDRARILDALGRGRSPAPDRFVLASELPQEPRAYVTRARAACETVTGSRVNGMGLLDSLANEFVLPQQIWEIARLVRTQAELEAEQRQARRGVVTEELEAVLGPQQEALQRSIDSVAERVRAMEGYARKVEEADAALRARDALRNNDKYLALLAQTDDADGLAALRLQAASAADVLAASVKEAVEAGRTLTLE</sequence>
<protein>
    <submittedName>
        <fullName evidence="2">Uncharacterized protein</fullName>
    </submittedName>
</protein>
<comment type="caution">
    <text evidence="2">The sequence shown here is derived from an EMBL/GenBank/DDBJ whole genome shotgun (WGS) entry which is preliminary data.</text>
</comment>
<evidence type="ECO:0000313" key="3">
    <source>
        <dbReference type="Proteomes" id="UP000530928"/>
    </source>
</evidence>
<accession>A0A7W0HTE1</accession>
<gene>
    <name evidence="2" type="ORF">HNR30_006219</name>
</gene>
<keyword evidence="1" id="KW-0812">Transmembrane</keyword>
<reference evidence="2 3" key="1">
    <citation type="submission" date="2020-07" db="EMBL/GenBank/DDBJ databases">
        <title>Genomic Encyclopedia of Type Strains, Phase IV (KMG-IV): sequencing the most valuable type-strain genomes for metagenomic binning, comparative biology and taxonomic classification.</title>
        <authorList>
            <person name="Goeker M."/>
        </authorList>
    </citation>
    <scope>NUCLEOTIDE SEQUENCE [LARGE SCALE GENOMIC DNA]</scope>
    <source>
        <strain evidence="2 3">DSM 45533</strain>
    </source>
</reference>
<dbReference type="EMBL" id="JACDUR010000006">
    <property type="protein sequence ID" value="MBA2894847.1"/>
    <property type="molecule type" value="Genomic_DNA"/>
</dbReference>